<reference evidence="1 2" key="1">
    <citation type="submission" date="2019-03" db="EMBL/GenBank/DDBJ databases">
        <title>Genomic Encyclopedia of Type Strains, Phase III (KMG-III): the genomes of soil and plant-associated and newly described type strains.</title>
        <authorList>
            <person name="Whitman W."/>
        </authorList>
    </citation>
    <scope>NUCLEOTIDE SEQUENCE [LARGE SCALE GENOMIC DNA]</scope>
    <source>
        <strain evidence="1 2">VKM Ac-2575</strain>
    </source>
</reference>
<dbReference type="InterPro" id="IPR011009">
    <property type="entry name" value="Kinase-like_dom_sf"/>
</dbReference>
<dbReference type="GO" id="GO:0019748">
    <property type="term" value="P:secondary metabolic process"/>
    <property type="evidence" value="ECO:0007669"/>
    <property type="project" value="InterPro"/>
</dbReference>
<dbReference type="Pfam" id="PF04655">
    <property type="entry name" value="APH_6_hur"/>
    <property type="match status" value="1"/>
</dbReference>
<name>A0A4R7TCG8_9ACTN</name>
<proteinExistence type="predicted"/>
<dbReference type="EMBL" id="SOCE01000001">
    <property type="protein sequence ID" value="TDU89774.1"/>
    <property type="molecule type" value="Genomic_DNA"/>
</dbReference>
<evidence type="ECO:0000313" key="2">
    <source>
        <dbReference type="Proteomes" id="UP000295151"/>
    </source>
</evidence>
<sequence length="307" mass="34201">MSKGDQLREFVVPAGLRELHEEDAKHWLDALPELTTGYLDQWSLQLDGEPLYGAGSLVLPVRRRDATAAMLKLQPLNDENAGEALALRTWDGDGVVLVLEDDPATGTILLERLQPRMLSDVPDDQEATQLLAELLTRLSAVQAPPALRKLEDLTAAMLDEAPGQIPRLADRDEQNLVRRCAARLAELVGESGDRLLHWDLHYDNVMAAQREPWLVIDPKPLAGNPCFELFPALNNRWDDLVATGDLAKAIRRRFDLMVDVAGLDRDRAIGWTLGRILQNVLWDLEDGERGVEPAQVAIARALMNLRV</sequence>
<keyword evidence="1" id="KW-0808">Transferase</keyword>
<keyword evidence="2" id="KW-1185">Reference proteome</keyword>
<gene>
    <name evidence="1" type="ORF">EV138_3350</name>
</gene>
<dbReference type="InterPro" id="IPR006748">
    <property type="entry name" value="NH2Glyco/OHUrea_AB-resist_kin"/>
</dbReference>
<dbReference type="Gene3D" id="1.10.510.10">
    <property type="entry name" value="Transferase(Phosphotransferase) domain 1"/>
    <property type="match status" value="1"/>
</dbReference>
<dbReference type="Proteomes" id="UP000295151">
    <property type="component" value="Unassembled WGS sequence"/>
</dbReference>
<dbReference type="AlphaFoldDB" id="A0A4R7TCG8"/>
<keyword evidence="1" id="KW-0418">Kinase</keyword>
<comment type="caution">
    <text evidence="1">The sequence shown here is derived from an EMBL/GenBank/DDBJ whole genome shotgun (WGS) entry which is preliminary data.</text>
</comment>
<dbReference type="GO" id="GO:0016773">
    <property type="term" value="F:phosphotransferase activity, alcohol group as acceptor"/>
    <property type="evidence" value="ECO:0007669"/>
    <property type="project" value="InterPro"/>
</dbReference>
<evidence type="ECO:0000313" key="1">
    <source>
        <dbReference type="EMBL" id="TDU89774.1"/>
    </source>
</evidence>
<accession>A0A4R7TCG8</accession>
<dbReference type="GO" id="GO:0016301">
    <property type="term" value="F:kinase activity"/>
    <property type="evidence" value="ECO:0007669"/>
    <property type="project" value="UniProtKB-KW"/>
</dbReference>
<organism evidence="1 2">
    <name type="scientific">Kribbella voronezhensis</name>
    <dbReference type="NCBI Taxonomy" id="2512212"/>
    <lineage>
        <taxon>Bacteria</taxon>
        <taxon>Bacillati</taxon>
        <taxon>Actinomycetota</taxon>
        <taxon>Actinomycetes</taxon>
        <taxon>Propionibacteriales</taxon>
        <taxon>Kribbellaceae</taxon>
        <taxon>Kribbella</taxon>
    </lineage>
</organism>
<dbReference type="SUPFAM" id="SSF56112">
    <property type="entry name" value="Protein kinase-like (PK-like)"/>
    <property type="match status" value="1"/>
</dbReference>
<protein>
    <submittedName>
        <fullName evidence="1">Streptomycin 6-kinase</fullName>
    </submittedName>
</protein>